<dbReference type="EMBL" id="CP043451">
    <property type="protein sequence ID" value="QEM06501.1"/>
    <property type="molecule type" value="Genomic_DNA"/>
</dbReference>
<dbReference type="AlphaFoldDB" id="A0AAE6MKB0"/>
<protein>
    <submittedName>
        <fullName evidence="2">Uncharacterized protein</fullName>
    </submittedName>
</protein>
<keyword evidence="1" id="KW-1133">Transmembrane helix</keyword>
<reference evidence="3 5" key="2">
    <citation type="submission" date="2021-03" db="EMBL/GenBank/DDBJ databases">
        <title>Mucilaginibacter strains isolated from gold and copper mining confer multi heavy-metal resistance.</title>
        <authorList>
            <person name="Li Y."/>
        </authorList>
    </citation>
    <scope>NUCLEOTIDE SEQUENCE [LARGE SCALE GENOMIC DNA]</scope>
    <source>
        <strain evidence="3 5">P2-4</strain>
    </source>
</reference>
<evidence type="ECO:0000313" key="4">
    <source>
        <dbReference type="Proteomes" id="UP000250557"/>
    </source>
</evidence>
<organism evidence="2 4">
    <name type="scientific">Mucilaginibacter rubeus</name>
    <dbReference type="NCBI Taxonomy" id="2027860"/>
    <lineage>
        <taxon>Bacteria</taxon>
        <taxon>Pseudomonadati</taxon>
        <taxon>Bacteroidota</taxon>
        <taxon>Sphingobacteriia</taxon>
        <taxon>Sphingobacteriales</taxon>
        <taxon>Sphingobacteriaceae</taxon>
        <taxon>Mucilaginibacter</taxon>
    </lineage>
</organism>
<dbReference type="Proteomes" id="UP000663940">
    <property type="component" value="Chromosome"/>
</dbReference>
<proteinExistence type="predicted"/>
<keyword evidence="1" id="KW-0472">Membrane</keyword>
<evidence type="ECO:0000256" key="1">
    <source>
        <dbReference type="SAM" id="Phobius"/>
    </source>
</evidence>
<sequence>MKHQIGPYPIHILAILLLCITAGIIRSWKNEKHAYEPRETLPNLAIFAGFQFPKSLFAGYQLAVLGLTVKLSLYKLPHNGWFRAYFGDVQNKKTI</sequence>
<reference evidence="2 4" key="1">
    <citation type="submission" date="2019-08" db="EMBL/GenBank/DDBJ databases">
        <title>Comparative genome analysis confer to the adaptation heavy metal polluted environment.</title>
        <authorList>
            <person name="Li Y."/>
        </authorList>
    </citation>
    <scope>NUCLEOTIDE SEQUENCE [LARGE SCALE GENOMIC DNA]</scope>
    <source>
        <strain evidence="2 4">P2</strain>
    </source>
</reference>
<name>A0AAE6MKB0_9SPHI</name>
<evidence type="ECO:0000313" key="5">
    <source>
        <dbReference type="Proteomes" id="UP000663940"/>
    </source>
</evidence>
<dbReference type="EMBL" id="CP071880">
    <property type="protein sequence ID" value="QTE50968.1"/>
    <property type="molecule type" value="Genomic_DNA"/>
</dbReference>
<evidence type="ECO:0000313" key="2">
    <source>
        <dbReference type="EMBL" id="QEM06501.1"/>
    </source>
</evidence>
<gene>
    <name evidence="2" type="ORF">DIU31_024395</name>
    <name evidence="3" type="ORF">J3L21_03030</name>
</gene>
<keyword evidence="1" id="KW-0812">Transmembrane</keyword>
<evidence type="ECO:0000313" key="3">
    <source>
        <dbReference type="EMBL" id="QTE50968.1"/>
    </source>
</evidence>
<dbReference type="Proteomes" id="UP000250557">
    <property type="component" value="Chromosome"/>
</dbReference>
<dbReference type="RefSeq" id="WP_112652999.1">
    <property type="nucleotide sequence ID" value="NZ_CP043451.1"/>
</dbReference>
<keyword evidence="5" id="KW-1185">Reference proteome</keyword>
<accession>A0AAE6MKB0</accession>
<feature type="transmembrane region" description="Helical" evidence="1">
    <location>
        <begin position="6"/>
        <end position="25"/>
    </location>
</feature>